<dbReference type="Proteomes" id="UP000239997">
    <property type="component" value="Unassembled WGS sequence"/>
</dbReference>
<dbReference type="InterPro" id="IPR011004">
    <property type="entry name" value="Trimer_LpxA-like_sf"/>
</dbReference>
<accession>A0ABX5E7P3</accession>
<proteinExistence type="inferred from homology"/>
<dbReference type="PANTHER" id="PTHR43300:SF7">
    <property type="entry name" value="UDP-N-ACETYLBACILLOSAMINE N-ACETYLTRANSFERASE"/>
    <property type="match status" value="1"/>
</dbReference>
<keyword evidence="2" id="KW-0808">Transferase</keyword>
<evidence type="ECO:0000256" key="1">
    <source>
        <dbReference type="ARBA" id="ARBA00007274"/>
    </source>
</evidence>
<dbReference type="CDD" id="cd03360">
    <property type="entry name" value="LbH_AT_putative"/>
    <property type="match status" value="1"/>
</dbReference>
<evidence type="ECO:0000256" key="2">
    <source>
        <dbReference type="ARBA" id="ARBA00022679"/>
    </source>
</evidence>
<dbReference type="Gene3D" id="3.40.50.20">
    <property type="match status" value="1"/>
</dbReference>
<evidence type="ECO:0000256" key="3">
    <source>
        <dbReference type="ARBA" id="ARBA00022737"/>
    </source>
</evidence>
<keyword evidence="7" id="KW-1185">Reference proteome</keyword>
<name>A0ABX5E7P3_NONUL</name>
<dbReference type="SUPFAM" id="SSF51161">
    <property type="entry name" value="Trimeric LpxA-like enzymes"/>
    <property type="match status" value="1"/>
</dbReference>
<dbReference type="Pfam" id="PF17836">
    <property type="entry name" value="PglD_N"/>
    <property type="match status" value="1"/>
</dbReference>
<evidence type="ECO:0000313" key="6">
    <source>
        <dbReference type="EMBL" id="PRX13770.1"/>
    </source>
</evidence>
<protein>
    <submittedName>
        <fullName evidence="6">UDP-N-acetylbacillosamine N-acetyltransferase</fullName>
    </submittedName>
</protein>
<evidence type="ECO:0000313" key="7">
    <source>
        <dbReference type="Proteomes" id="UP000239997"/>
    </source>
</evidence>
<dbReference type="PROSITE" id="PS00101">
    <property type="entry name" value="HEXAPEP_TRANSFERASES"/>
    <property type="match status" value="1"/>
</dbReference>
<sequence>MRLGYHIVLLIFLAVLLNKSIYILGYSGHAYVILDSLAKLNVKVLGYFDFEPCNSFDNFYDLEYKGNEKLVDLNFIDDSSYVFPSIGDNYIRIKLVQFIEENKLAQTNIIDPQAIVSNRAIIESSVYVAPGAIINSRALIKKGSIINSGATIEHECVIGEFSHIAPNSVLTGNVIIGKNTLVGANAVITPGVTIGNNVIIGAGSVVTKDIPDNSKWVGNPLRML</sequence>
<dbReference type="EMBL" id="PVNA01000003">
    <property type="protein sequence ID" value="PRX13770.1"/>
    <property type="molecule type" value="Genomic_DNA"/>
</dbReference>
<comment type="similarity">
    <text evidence="1">Belongs to the transferase hexapeptide repeat family.</text>
</comment>
<evidence type="ECO:0000259" key="5">
    <source>
        <dbReference type="Pfam" id="PF17836"/>
    </source>
</evidence>
<feature type="domain" description="PglD N-terminal" evidence="5">
    <location>
        <begin position="21"/>
        <end position="97"/>
    </location>
</feature>
<dbReference type="PANTHER" id="PTHR43300">
    <property type="entry name" value="ACETYLTRANSFERASE"/>
    <property type="match status" value="1"/>
</dbReference>
<comment type="caution">
    <text evidence="6">The sequence shown here is derived from an EMBL/GenBank/DDBJ whole genome shotgun (WGS) entry which is preliminary data.</text>
</comment>
<dbReference type="InterPro" id="IPR041561">
    <property type="entry name" value="PglD_N"/>
</dbReference>
<dbReference type="NCBIfam" id="TIGR03570">
    <property type="entry name" value="NeuD_NnaD"/>
    <property type="match status" value="1"/>
</dbReference>
<organism evidence="6 7">
    <name type="scientific">Nonlabens ulvanivorans</name>
    <name type="common">Persicivirga ulvanivorans</name>
    <dbReference type="NCBI Taxonomy" id="906888"/>
    <lineage>
        <taxon>Bacteria</taxon>
        <taxon>Pseudomonadati</taxon>
        <taxon>Bacteroidota</taxon>
        <taxon>Flavobacteriia</taxon>
        <taxon>Flavobacteriales</taxon>
        <taxon>Flavobacteriaceae</taxon>
        <taxon>Nonlabens</taxon>
    </lineage>
</organism>
<evidence type="ECO:0000256" key="4">
    <source>
        <dbReference type="ARBA" id="ARBA00023315"/>
    </source>
</evidence>
<dbReference type="Pfam" id="PF00132">
    <property type="entry name" value="Hexapep"/>
    <property type="match status" value="2"/>
</dbReference>
<reference evidence="6 7" key="1">
    <citation type="submission" date="2018-03" db="EMBL/GenBank/DDBJ databases">
        <title>Genomic Encyclopedia of Archaeal and Bacterial Type Strains, Phase II (KMG-II): from individual species to whole genera.</title>
        <authorList>
            <person name="Goeker M."/>
        </authorList>
    </citation>
    <scope>NUCLEOTIDE SEQUENCE [LARGE SCALE GENOMIC DNA]</scope>
    <source>
        <strain evidence="6 7">DSM 22727</strain>
    </source>
</reference>
<gene>
    <name evidence="6" type="ORF">LY02_02018</name>
</gene>
<keyword evidence="4" id="KW-0012">Acyltransferase</keyword>
<dbReference type="InterPro" id="IPR001451">
    <property type="entry name" value="Hexapep"/>
</dbReference>
<dbReference type="InterPro" id="IPR018357">
    <property type="entry name" value="Hexapep_transf_CS"/>
</dbReference>
<dbReference type="InterPro" id="IPR050179">
    <property type="entry name" value="Trans_hexapeptide_repeat"/>
</dbReference>
<dbReference type="Gene3D" id="2.160.10.10">
    <property type="entry name" value="Hexapeptide repeat proteins"/>
    <property type="match status" value="1"/>
</dbReference>
<keyword evidence="3" id="KW-0677">Repeat</keyword>
<dbReference type="InterPro" id="IPR020019">
    <property type="entry name" value="AcTrfase_PglD-like"/>
</dbReference>